<evidence type="ECO:0000313" key="4">
    <source>
        <dbReference type="EMBL" id="ANM86448.1"/>
    </source>
</evidence>
<dbReference type="InterPro" id="IPR009057">
    <property type="entry name" value="Homeodomain-like_sf"/>
</dbReference>
<feature type="compositionally biased region" description="Polar residues" evidence="1">
    <location>
        <begin position="164"/>
        <end position="174"/>
    </location>
</feature>
<dbReference type="GO" id="GO:0000981">
    <property type="term" value="F:DNA-binding transcription factor activity, RNA polymerase II-specific"/>
    <property type="evidence" value="ECO:0007669"/>
    <property type="project" value="TreeGrafter"/>
</dbReference>
<proteinExistence type="predicted"/>
<dbReference type="Pfam" id="PF00249">
    <property type="entry name" value="Myb_DNA-binding"/>
    <property type="match status" value="2"/>
</dbReference>
<dbReference type="PROSITE" id="PS50090">
    <property type="entry name" value="MYB_LIKE"/>
    <property type="match status" value="3"/>
</dbReference>
<dbReference type="EMBL" id="MG777499">
    <property type="protein sequence ID" value="AUW31226.1"/>
    <property type="molecule type" value="Genomic_DNA"/>
</dbReference>
<dbReference type="SUPFAM" id="SSF46689">
    <property type="entry name" value="Homeodomain-like"/>
    <property type="match status" value="2"/>
</dbReference>
<dbReference type="PANTHER" id="PTHR45614:SF51">
    <property type="entry name" value="MYB-LIKE DNA-BINDING PROTEIN BAS1"/>
    <property type="match status" value="1"/>
</dbReference>
<evidence type="ECO:0000313" key="5">
    <source>
        <dbReference type="EMBL" id="AUW31226.1"/>
    </source>
</evidence>
<feature type="domain" description="HTH myb-type" evidence="3">
    <location>
        <begin position="61"/>
        <end position="110"/>
    </location>
</feature>
<dbReference type="Gene3D" id="1.10.10.60">
    <property type="entry name" value="Homeodomain-like"/>
    <property type="match status" value="3"/>
</dbReference>
<reference evidence="5" key="2">
    <citation type="submission" date="2017-12" db="EMBL/GenBank/DDBJ databases">
        <title>Genome Sequencing Reveals a Rich Biosynthetic Potential.</title>
        <authorList>
            <person name="Bertrand R.L."/>
            <person name="Abdel-Hameed M.E."/>
            <person name="Sorensen J.L."/>
        </authorList>
    </citation>
    <scope>NUCLEOTIDE SEQUENCE</scope>
</reference>
<evidence type="ECO:0000259" key="3">
    <source>
        <dbReference type="PROSITE" id="PS51294"/>
    </source>
</evidence>
<feature type="region of interest" description="Disordered" evidence="1">
    <location>
        <begin position="370"/>
        <end position="438"/>
    </location>
</feature>
<dbReference type="GO" id="GO:0005634">
    <property type="term" value="C:nucleus"/>
    <property type="evidence" value="ECO:0007669"/>
    <property type="project" value="TreeGrafter"/>
</dbReference>
<feature type="domain" description="Myb-like" evidence="2">
    <location>
        <begin position="56"/>
        <end position="106"/>
    </location>
</feature>
<sequence length="485" mass="53882">MARERRKWTDAEDSLLREAVSKAIQESRPLLWRELAKSVPGRTNKDCRRRWCNTIAEGMAKGAWTESEDERLSSAVQRYGSKWTRIAAAVETRTSDQCSSHWNQTLNPDIDYSDWTNDEDGKILLGVQRFGTNWSKITSIYLPHRTSLALKNRFSAIRIKTNRARTASTNTPNPRTGRLKSNRKQTPKAGFRDRNLAVTSGKEADEQSQDDEEDDEDDEEEDEDDEDQDGNDGDAFNAGELLEMDWQQKVPTNTSAGLGQISSAQTVHQPAPFYMPAHTEDQTPFNRTSVSTEPWHAEVPQDPTSYSSAFPYTFAQNGYPVSLYQYQYANKVSVSQAAFPPIPSADLPLESFSNDVSYTLQREPSVLIDNFHRPPSALGSKETNKQAARQKPSPKQIQGHVDQDSGPQELSPMRATASEIASPSSQTSTPSEHPTTDNGLLQHISIDAVCTAEQIGSIMGNIVGRAKSVTVKVDSWSLQQAGGQA</sequence>
<dbReference type="Pfam" id="PF13921">
    <property type="entry name" value="Myb_DNA-bind_6"/>
    <property type="match status" value="1"/>
</dbReference>
<feature type="compositionally biased region" description="Acidic residues" evidence="1">
    <location>
        <begin position="206"/>
        <end position="232"/>
    </location>
</feature>
<feature type="compositionally biased region" description="Basic residues" evidence="1">
    <location>
        <begin position="177"/>
        <end position="186"/>
    </location>
</feature>
<evidence type="ECO:0000259" key="2">
    <source>
        <dbReference type="PROSITE" id="PS50090"/>
    </source>
</evidence>
<protein>
    <recommendedName>
        <fullName evidence="6">Myb transcription factor</fullName>
    </recommendedName>
</protein>
<dbReference type="PROSITE" id="PS51294">
    <property type="entry name" value="HTH_MYB"/>
    <property type="match status" value="2"/>
</dbReference>
<organism evidence="4">
    <name type="scientific">Cladonia uncialis subsp. uncialis</name>
    <dbReference type="NCBI Taxonomy" id="180999"/>
    <lineage>
        <taxon>Eukaryota</taxon>
        <taxon>Fungi</taxon>
        <taxon>Dikarya</taxon>
        <taxon>Ascomycota</taxon>
        <taxon>Pezizomycotina</taxon>
        <taxon>Lecanoromycetes</taxon>
        <taxon>OSLEUM clade</taxon>
        <taxon>Lecanoromycetidae</taxon>
        <taxon>Lecanorales</taxon>
        <taxon>Lecanorineae</taxon>
        <taxon>Cladoniaceae</taxon>
        <taxon>Cladonia</taxon>
    </lineage>
</organism>
<evidence type="ECO:0008006" key="6">
    <source>
        <dbReference type="Google" id="ProtNLM"/>
    </source>
</evidence>
<accession>A0A1Z1C4E0</accession>
<feature type="domain" description="HTH myb-type" evidence="3">
    <location>
        <begin position="1"/>
        <end position="59"/>
    </location>
</feature>
<feature type="compositionally biased region" description="Polar residues" evidence="1">
    <location>
        <begin position="419"/>
        <end position="438"/>
    </location>
</feature>
<dbReference type="SMART" id="SM00717">
    <property type="entry name" value="SANT"/>
    <property type="match status" value="3"/>
</dbReference>
<dbReference type="InterPro" id="IPR050560">
    <property type="entry name" value="MYB_TF"/>
</dbReference>
<dbReference type="EMBL" id="KX264260">
    <property type="protein sequence ID" value="ANM86448.1"/>
    <property type="molecule type" value="Genomic_DNA"/>
</dbReference>
<feature type="domain" description="Myb-like" evidence="2">
    <location>
        <begin position="1"/>
        <end position="55"/>
    </location>
</feature>
<name>A0A1Z1C4E0_CLAUC</name>
<dbReference type="CDD" id="cd00167">
    <property type="entry name" value="SANT"/>
    <property type="match status" value="3"/>
</dbReference>
<feature type="domain" description="Myb-like" evidence="2">
    <location>
        <begin position="107"/>
        <end position="158"/>
    </location>
</feature>
<dbReference type="AlphaFoldDB" id="A0A1Z1C4E0"/>
<dbReference type="InterPro" id="IPR017930">
    <property type="entry name" value="Myb_dom"/>
</dbReference>
<evidence type="ECO:0000256" key="1">
    <source>
        <dbReference type="SAM" id="MobiDB-lite"/>
    </source>
</evidence>
<feature type="region of interest" description="Disordered" evidence="1">
    <location>
        <begin position="161"/>
        <end position="236"/>
    </location>
</feature>
<dbReference type="PANTHER" id="PTHR45614">
    <property type="entry name" value="MYB PROTEIN-RELATED"/>
    <property type="match status" value="1"/>
</dbReference>
<dbReference type="GO" id="GO:0000978">
    <property type="term" value="F:RNA polymerase II cis-regulatory region sequence-specific DNA binding"/>
    <property type="evidence" value="ECO:0007669"/>
    <property type="project" value="TreeGrafter"/>
</dbReference>
<dbReference type="InterPro" id="IPR001005">
    <property type="entry name" value="SANT/Myb"/>
</dbReference>
<reference evidence="4" key="1">
    <citation type="submission" date="2016-05" db="EMBL/GenBank/DDBJ databases">
        <title>Lichen genome sequencing reveals its rich biosynthetic potential.</title>
        <authorList>
            <person name="Bertrand R.L."/>
            <person name="Abdel-Hameed M."/>
            <person name="Sorensen J.L."/>
        </authorList>
    </citation>
    <scope>NUCLEOTIDE SEQUENCE</scope>
</reference>